<dbReference type="EMBL" id="NXNI01000001">
    <property type="protein sequence ID" value="PCR90423.1"/>
    <property type="molecule type" value="Genomic_DNA"/>
</dbReference>
<comment type="cofactor">
    <cofactor evidence="1">
        <name>pyridoxal 5'-phosphate</name>
        <dbReference type="ChEBI" id="CHEBI:597326"/>
    </cofactor>
</comment>
<organism evidence="5 6">
    <name type="scientific">Natrinema ejinorense</name>
    <dbReference type="NCBI Taxonomy" id="373386"/>
    <lineage>
        <taxon>Archaea</taxon>
        <taxon>Methanobacteriati</taxon>
        <taxon>Methanobacteriota</taxon>
        <taxon>Stenosarchaea group</taxon>
        <taxon>Halobacteria</taxon>
        <taxon>Halobacteriales</taxon>
        <taxon>Natrialbaceae</taxon>
        <taxon>Natrinema</taxon>
    </lineage>
</organism>
<dbReference type="FunFam" id="3.20.10.10:FF:000002">
    <property type="entry name" value="D-alanine aminotransferase"/>
    <property type="match status" value="1"/>
</dbReference>
<comment type="similarity">
    <text evidence="2 4">Belongs to the class-IV pyridoxal-phosphate-dependent aminotransferase family.</text>
</comment>
<dbReference type="Gene3D" id="3.30.470.10">
    <property type="match status" value="1"/>
</dbReference>
<dbReference type="InterPro" id="IPR018300">
    <property type="entry name" value="Aminotrans_IV_CS"/>
</dbReference>
<dbReference type="GO" id="GO:0003824">
    <property type="term" value="F:catalytic activity"/>
    <property type="evidence" value="ECO:0007669"/>
    <property type="project" value="InterPro"/>
</dbReference>
<dbReference type="AlphaFoldDB" id="A0A2A5QUG6"/>
<dbReference type="InterPro" id="IPR050571">
    <property type="entry name" value="Class-IV_PLP-Dep_Aminotrnsfr"/>
</dbReference>
<name>A0A2A5QUG6_9EURY</name>
<gene>
    <name evidence="5" type="ORF">CP557_07720</name>
</gene>
<proteinExistence type="inferred from homology"/>
<reference evidence="5 6" key="1">
    <citation type="submission" date="2017-09" db="EMBL/GenBank/DDBJ databases">
        <title>Genome sequences of Natrinema ejinorence JCM 13890T.</title>
        <authorList>
            <person name="Roh S.W."/>
            <person name="Kim Y.B."/>
            <person name="Kim J.Y."/>
        </authorList>
    </citation>
    <scope>NUCLEOTIDE SEQUENCE [LARGE SCALE GENOMIC DNA]</scope>
    <source>
        <strain evidence="5 6">JCM 13890</strain>
    </source>
</reference>
<dbReference type="InterPro" id="IPR036038">
    <property type="entry name" value="Aminotransferase-like"/>
</dbReference>
<dbReference type="Gene3D" id="3.20.10.10">
    <property type="entry name" value="D-amino Acid Aminotransferase, subunit A, domain 2"/>
    <property type="match status" value="1"/>
</dbReference>
<dbReference type="InterPro" id="IPR001544">
    <property type="entry name" value="Aminotrans_IV"/>
</dbReference>
<dbReference type="RefSeq" id="WP_097379372.1">
    <property type="nucleotide sequence ID" value="NZ_NXNI01000001.1"/>
</dbReference>
<dbReference type="InterPro" id="IPR043132">
    <property type="entry name" value="BCAT-like_C"/>
</dbReference>
<comment type="caution">
    <text evidence="5">The sequence shown here is derived from an EMBL/GenBank/DDBJ whole genome shotgun (WGS) entry which is preliminary data.</text>
</comment>
<dbReference type="SUPFAM" id="SSF56752">
    <property type="entry name" value="D-aminoacid aminotransferase-like PLP-dependent enzymes"/>
    <property type="match status" value="1"/>
</dbReference>
<protein>
    <recommendedName>
        <fullName evidence="7">Branched-chain amino acid aminotransferase</fullName>
    </recommendedName>
</protein>
<evidence type="ECO:0000313" key="6">
    <source>
        <dbReference type="Proteomes" id="UP000219689"/>
    </source>
</evidence>
<dbReference type="GO" id="GO:0046394">
    <property type="term" value="P:carboxylic acid biosynthetic process"/>
    <property type="evidence" value="ECO:0007669"/>
    <property type="project" value="UniProtKB-ARBA"/>
</dbReference>
<keyword evidence="6" id="KW-1185">Reference proteome</keyword>
<keyword evidence="3" id="KW-0663">Pyridoxal phosphate</keyword>
<sequence length="320" mass="35815">MNESELEAYHDGDIVPLSEAKVPIDDPGFQWGYNIYDLLITLEHEPYQLAEHVERTFKSCRASKMPLEMRPEELSGIVRDVVDRNVDLAGPDEDFMVFISVSGGWNVYEGCHEPPRVIVSARPLPFERMARDFIDGKHFVTSSVRQVPNESISPLVKHRSRMHFVLADIEAKQRDSNADPLLLDSDGNVTETAIGNIFVVTDGTLRTPPLTDALPGITRETTIRLAREELGIPVEETDLQLYDVYNADEVFWTNTSHVVAPITKVDGTEIGSGRPGPITERLLDAHSDLVDVDIVARFLKHLDLEERPETLQLGGDHGVQ</sequence>
<dbReference type="GO" id="GO:0008652">
    <property type="term" value="P:amino acid biosynthetic process"/>
    <property type="evidence" value="ECO:0007669"/>
    <property type="project" value="UniProtKB-ARBA"/>
</dbReference>
<dbReference type="Proteomes" id="UP000219689">
    <property type="component" value="Unassembled WGS sequence"/>
</dbReference>
<evidence type="ECO:0008006" key="7">
    <source>
        <dbReference type="Google" id="ProtNLM"/>
    </source>
</evidence>
<evidence type="ECO:0000256" key="4">
    <source>
        <dbReference type="RuleBase" id="RU004106"/>
    </source>
</evidence>
<dbReference type="InterPro" id="IPR043131">
    <property type="entry name" value="BCAT-like_N"/>
</dbReference>
<evidence type="ECO:0000256" key="2">
    <source>
        <dbReference type="ARBA" id="ARBA00009320"/>
    </source>
</evidence>
<accession>A0A2A5QUG6</accession>
<dbReference type="PROSITE" id="PS00770">
    <property type="entry name" value="AA_TRANSFER_CLASS_4"/>
    <property type="match status" value="1"/>
</dbReference>
<evidence type="ECO:0000256" key="3">
    <source>
        <dbReference type="ARBA" id="ARBA00022898"/>
    </source>
</evidence>
<dbReference type="PANTHER" id="PTHR42743:SF11">
    <property type="entry name" value="AMINODEOXYCHORISMATE LYASE"/>
    <property type="match status" value="1"/>
</dbReference>
<dbReference type="Pfam" id="PF01063">
    <property type="entry name" value="Aminotran_4"/>
    <property type="match status" value="1"/>
</dbReference>
<dbReference type="OrthoDB" id="6469at2157"/>
<evidence type="ECO:0000256" key="1">
    <source>
        <dbReference type="ARBA" id="ARBA00001933"/>
    </source>
</evidence>
<evidence type="ECO:0000313" key="5">
    <source>
        <dbReference type="EMBL" id="PCR90423.1"/>
    </source>
</evidence>
<dbReference type="PANTHER" id="PTHR42743">
    <property type="entry name" value="AMINO-ACID AMINOTRANSFERASE"/>
    <property type="match status" value="1"/>
</dbReference>